<reference evidence="2 3" key="1">
    <citation type="submission" date="2024-04" db="EMBL/GenBank/DDBJ databases">
        <authorList>
            <consortium name="Genoscope - CEA"/>
            <person name="William W."/>
        </authorList>
    </citation>
    <scope>NUCLEOTIDE SEQUENCE [LARGE SCALE GENOMIC DNA]</scope>
</reference>
<protein>
    <submittedName>
        <fullName evidence="2">Uncharacterized protein</fullName>
    </submittedName>
</protein>
<accession>A0AAV2HBZ0</accession>
<keyword evidence="3" id="KW-1185">Reference proteome</keyword>
<evidence type="ECO:0000256" key="1">
    <source>
        <dbReference type="SAM" id="MobiDB-lite"/>
    </source>
</evidence>
<sequence length="287" mass="32001">MHTVLRPLYKDNTRHSVTCLGDPTQQNKPVTSETTMWKSGTRSLLLVLAVFSIGQAQDDYAKAEVRGVIKEIRKTVAALKEGIQLIDLTSDINDIITAVNGSLSLLSANENGANDVVTYVSKENDFEDLPLPATRFDGMIFRLLKLQKTLEELDEKDTSTPQQLYQTLLSIKVTALDTLALIKAIYASSDESTIVTFDPTPTRRGMDATEKEKQFLPKKAPSLEEEPRALPPSLHFFCYMSLHLHTIQQHAPSQSDTHIKTNQTLPESEVSRLSSRSNEMNVSPEDD</sequence>
<evidence type="ECO:0000313" key="2">
    <source>
        <dbReference type="EMBL" id="CAL1529646.1"/>
    </source>
</evidence>
<dbReference type="Proteomes" id="UP001497497">
    <property type="component" value="Unassembled WGS sequence"/>
</dbReference>
<evidence type="ECO:0000313" key="3">
    <source>
        <dbReference type="Proteomes" id="UP001497497"/>
    </source>
</evidence>
<comment type="caution">
    <text evidence="2">The sequence shown here is derived from an EMBL/GenBank/DDBJ whole genome shotgun (WGS) entry which is preliminary data.</text>
</comment>
<proteinExistence type="predicted"/>
<feature type="region of interest" description="Disordered" evidence="1">
    <location>
        <begin position="197"/>
        <end position="226"/>
    </location>
</feature>
<organism evidence="2 3">
    <name type="scientific">Lymnaea stagnalis</name>
    <name type="common">Great pond snail</name>
    <name type="synonym">Helix stagnalis</name>
    <dbReference type="NCBI Taxonomy" id="6523"/>
    <lineage>
        <taxon>Eukaryota</taxon>
        <taxon>Metazoa</taxon>
        <taxon>Spiralia</taxon>
        <taxon>Lophotrochozoa</taxon>
        <taxon>Mollusca</taxon>
        <taxon>Gastropoda</taxon>
        <taxon>Heterobranchia</taxon>
        <taxon>Euthyneura</taxon>
        <taxon>Panpulmonata</taxon>
        <taxon>Hygrophila</taxon>
        <taxon>Lymnaeoidea</taxon>
        <taxon>Lymnaeidae</taxon>
        <taxon>Lymnaea</taxon>
    </lineage>
</organism>
<feature type="compositionally biased region" description="Polar residues" evidence="1">
    <location>
        <begin position="249"/>
        <end position="281"/>
    </location>
</feature>
<feature type="region of interest" description="Disordered" evidence="1">
    <location>
        <begin position="249"/>
        <end position="287"/>
    </location>
</feature>
<gene>
    <name evidence="2" type="ORF">GSLYS_00003801001</name>
</gene>
<name>A0AAV2HBZ0_LYMST</name>
<dbReference type="AlphaFoldDB" id="A0AAV2HBZ0"/>
<feature type="compositionally biased region" description="Basic and acidic residues" evidence="1">
    <location>
        <begin position="204"/>
        <end position="226"/>
    </location>
</feature>
<dbReference type="EMBL" id="CAXITT010000052">
    <property type="protein sequence ID" value="CAL1529646.1"/>
    <property type="molecule type" value="Genomic_DNA"/>
</dbReference>